<dbReference type="RefSeq" id="XP_033393932.1">
    <property type="nucleotide sequence ID" value="XM_033546410.1"/>
</dbReference>
<dbReference type="PANTHER" id="PTHR37285:SF5">
    <property type="entry name" value="SPORE WALL MATURATION PROTEIN DIT1"/>
    <property type="match status" value="1"/>
</dbReference>
<dbReference type="InterPro" id="IPR007817">
    <property type="entry name" value="Isocyanide_synthase_DIT1"/>
</dbReference>
<evidence type="ECO:0000313" key="2">
    <source>
        <dbReference type="EMBL" id="KAF2138219.1"/>
    </source>
</evidence>
<dbReference type="PANTHER" id="PTHR37285">
    <property type="entry name" value="SPORE WALL MATURATION PROTEIN DIT1"/>
    <property type="match status" value="1"/>
</dbReference>
<dbReference type="GeneID" id="54303916"/>
<evidence type="ECO:0000256" key="1">
    <source>
        <dbReference type="SAM" id="MobiDB-lite"/>
    </source>
</evidence>
<evidence type="ECO:0000313" key="3">
    <source>
        <dbReference type="Proteomes" id="UP000799438"/>
    </source>
</evidence>
<protein>
    <recommendedName>
        <fullName evidence="4">Pyoverdine/dityrosine biosynthesis protein</fullName>
    </recommendedName>
</protein>
<dbReference type="Pfam" id="PF05141">
    <property type="entry name" value="DIT1_PvcA"/>
    <property type="match status" value="1"/>
</dbReference>
<gene>
    <name evidence="2" type="ORF">K452DRAFT_361306</name>
</gene>
<sequence length="630" mass="68362">MASLNSGTSVFHGILGLYWRDTSGSLIAVEGRRTAHLHSLWPQIWKHISRSPGGDHRLVLPSQQEVKSYYLTVADDGNNNNDDVDEYAVPVRHDSPLASPGIAQAYHVRELFDEERKLVRGVLATATEPSSLSSLSSPGSSYFTSPESSITDLSALSLDNDDDHHQTETFESWALLFFLLETRLQPFPAATTSTPTSEAAQAQSTAAHIATIFSTTLRNTAALDQWATGGGRAFFTSRVQGFVAANQPIELCLPAFPCKSPNPDKVGGRIPDRAERIALDAVQGFLEAVAEVYEPGCTFWLISDGHVFANCIGADDTTVDTYDADVKTLYQRLHGRAPSNCRIRFKSLTDIFGPSSPAFSLFHNAWATSTAATDLAHPVPTARTADADFSRGLLMRLCAIDARAFRALVEAGDAKTLALYRGMCRFMETDLSAVSQCRGLSRKALKRVAAGSAGEMIGRNHAYSNLVELLFPNHVRLSIHAHNNAGPKFGIRLFPAARNIAVIASLDAVDEPQPTEFAFQTPTPWHNCVVEIVSSPSPNEGESSKDADPSSKDDEGPRDGERKGSEGKEGEGVGKEGEGEMVERTFIARSGVVKKALQEGGGWVGEWVGGGVLGEGRWRVQRRVQRRVEL</sequence>
<keyword evidence="3" id="KW-1185">Reference proteome</keyword>
<dbReference type="AlphaFoldDB" id="A0A6A6B210"/>
<name>A0A6A6B210_9PEZI</name>
<feature type="compositionally biased region" description="Basic and acidic residues" evidence="1">
    <location>
        <begin position="542"/>
        <end position="581"/>
    </location>
</feature>
<dbReference type="OrthoDB" id="429813at2759"/>
<evidence type="ECO:0008006" key="4">
    <source>
        <dbReference type="Google" id="ProtNLM"/>
    </source>
</evidence>
<feature type="region of interest" description="Disordered" evidence="1">
    <location>
        <begin position="533"/>
        <end position="581"/>
    </location>
</feature>
<proteinExistence type="predicted"/>
<organism evidence="2 3">
    <name type="scientific">Aplosporella prunicola CBS 121167</name>
    <dbReference type="NCBI Taxonomy" id="1176127"/>
    <lineage>
        <taxon>Eukaryota</taxon>
        <taxon>Fungi</taxon>
        <taxon>Dikarya</taxon>
        <taxon>Ascomycota</taxon>
        <taxon>Pezizomycotina</taxon>
        <taxon>Dothideomycetes</taxon>
        <taxon>Dothideomycetes incertae sedis</taxon>
        <taxon>Botryosphaeriales</taxon>
        <taxon>Aplosporellaceae</taxon>
        <taxon>Aplosporella</taxon>
    </lineage>
</organism>
<dbReference type="Proteomes" id="UP000799438">
    <property type="component" value="Unassembled WGS sequence"/>
</dbReference>
<dbReference type="EMBL" id="ML995497">
    <property type="protein sequence ID" value="KAF2138219.1"/>
    <property type="molecule type" value="Genomic_DNA"/>
</dbReference>
<accession>A0A6A6B210</accession>
<reference evidence="2" key="1">
    <citation type="journal article" date="2020" name="Stud. Mycol.">
        <title>101 Dothideomycetes genomes: a test case for predicting lifestyles and emergence of pathogens.</title>
        <authorList>
            <person name="Haridas S."/>
            <person name="Albert R."/>
            <person name="Binder M."/>
            <person name="Bloem J."/>
            <person name="Labutti K."/>
            <person name="Salamov A."/>
            <person name="Andreopoulos B."/>
            <person name="Baker S."/>
            <person name="Barry K."/>
            <person name="Bills G."/>
            <person name="Bluhm B."/>
            <person name="Cannon C."/>
            <person name="Castanera R."/>
            <person name="Culley D."/>
            <person name="Daum C."/>
            <person name="Ezra D."/>
            <person name="Gonzalez J."/>
            <person name="Henrissat B."/>
            <person name="Kuo A."/>
            <person name="Liang C."/>
            <person name="Lipzen A."/>
            <person name="Lutzoni F."/>
            <person name="Magnuson J."/>
            <person name="Mondo S."/>
            <person name="Nolan M."/>
            <person name="Ohm R."/>
            <person name="Pangilinan J."/>
            <person name="Park H.-J."/>
            <person name="Ramirez L."/>
            <person name="Alfaro M."/>
            <person name="Sun H."/>
            <person name="Tritt A."/>
            <person name="Yoshinaga Y."/>
            <person name="Zwiers L.-H."/>
            <person name="Turgeon B."/>
            <person name="Goodwin S."/>
            <person name="Spatafora J."/>
            <person name="Crous P."/>
            <person name="Grigoriev I."/>
        </authorList>
    </citation>
    <scope>NUCLEOTIDE SEQUENCE</scope>
    <source>
        <strain evidence="2">CBS 121167</strain>
    </source>
</reference>